<organism evidence="1 2">
    <name type="scientific">Chaetomium tenue</name>
    <dbReference type="NCBI Taxonomy" id="1854479"/>
    <lineage>
        <taxon>Eukaryota</taxon>
        <taxon>Fungi</taxon>
        <taxon>Dikarya</taxon>
        <taxon>Ascomycota</taxon>
        <taxon>Pezizomycotina</taxon>
        <taxon>Sordariomycetes</taxon>
        <taxon>Sordariomycetidae</taxon>
        <taxon>Sordariales</taxon>
        <taxon>Chaetomiaceae</taxon>
        <taxon>Chaetomium</taxon>
    </lineage>
</organism>
<sequence length="101" mass="10454">MLTPDGGSEPVDFLFFLLALSSSSRCSSTHETVSALLFSRAASTSRLGCGRCEKRNRTGSVDGVSSDPSHEPGRRRLCSGASPLRPPPPLAAPRGVAAAGI</sequence>
<accession>A0ACB7NVF6</accession>
<gene>
    <name evidence="1" type="ORF">F5144DRAFT_606939</name>
</gene>
<keyword evidence="2" id="KW-1185">Reference proteome</keyword>
<reference evidence="1 2" key="1">
    <citation type="journal article" date="2021" name="Nat. Commun.">
        <title>Genetic determinants of endophytism in the Arabidopsis root mycobiome.</title>
        <authorList>
            <person name="Mesny F."/>
            <person name="Miyauchi S."/>
            <person name="Thiergart T."/>
            <person name="Pickel B."/>
            <person name="Atanasova L."/>
            <person name="Karlsson M."/>
            <person name="Huettel B."/>
            <person name="Barry K.W."/>
            <person name="Haridas S."/>
            <person name="Chen C."/>
            <person name="Bauer D."/>
            <person name="Andreopoulos W."/>
            <person name="Pangilinan J."/>
            <person name="LaButti K."/>
            <person name="Riley R."/>
            <person name="Lipzen A."/>
            <person name="Clum A."/>
            <person name="Drula E."/>
            <person name="Henrissat B."/>
            <person name="Kohler A."/>
            <person name="Grigoriev I.V."/>
            <person name="Martin F.M."/>
            <person name="Hacquard S."/>
        </authorList>
    </citation>
    <scope>NUCLEOTIDE SEQUENCE [LARGE SCALE GENOMIC DNA]</scope>
    <source>
        <strain evidence="1 2">MPI-SDFR-AT-0079</strain>
    </source>
</reference>
<dbReference type="Proteomes" id="UP000724584">
    <property type="component" value="Unassembled WGS sequence"/>
</dbReference>
<name>A0ACB7NVF6_9PEZI</name>
<evidence type="ECO:0000313" key="1">
    <source>
        <dbReference type="EMBL" id="KAH6617443.1"/>
    </source>
</evidence>
<proteinExistence type="predicted"/>
<evidence type="ECO:0000313" key="2">
    <source>
        <dbReference type="Proteomes" id="UP000724584"/>
    </source>
</evidence>
<comment type="caution">
    <text evidence="1">The sequence shown here is derived from an EMBL/GenBank/DDBJ whole genome shotgun (WGS) entry which is preliminary data.</text>
</comment>
<dbReference type="EMBL" id="JAGIZQ010000007">
    <property type="protein sequence ID" value="KAH6617443.1"/>
    <property type="molecule type" value="Genomic_DNA"/>
</dbReference>
<protein>
    <submittedName>
        <fullName evidence="1">Uncharacterized protein</fullName>
    </submittedName>
</protein>